<reference evidence="1 2" key="1">
    <citation type="submission" date="2011-01" db="EMBL/GenBank/DDBJ databases">
        <authorList>
            <person name="Muzny D."/>
            <person name="Qin X."/>
            <person name="Deng J."/>
            <person name="Jiang H."/>
            <person name="Liu Y."/>
            <person name="Qu J."/>
            <person name="Song X.-Z."/>
            <person name="Zhang L."/>
            <person name="Thornton R."/>
            <person name="Coyle M."/>
            <person name="Francisco L."/>
            <person name="Jackson L."/>
            <person name="Javaid M."/>
            <person name="Korchina V."/>
            <person name="Kovar C."/>
            <person name="Mata R."/>
            <person name="Mathew T."/>
            <person name="Ngo R."/>
            <person name="Nguyen L."/>
            <person name="Nguyen N."/>
            <person name="Okwuonu G."/>
            <person name="Ongeri F."/>
            <person name="Pham C."/>
            <person name="Simmons D."/>
            <person name="Wilczek-Boney K."/>
            <person name="Hale W."/>
            <person name="Jakkamsetti A."/>
            <person name="Pham P."/>
            <person name="Ruth R."/>
            <person name="San Lucas F."/>
            <person name="Warren J."/>
            <person name="Zhang J."/>
            <person name="Zhao Z."/>
            <person name="Zhou C."/>
            <person name="Zhu D."/>
            <person name="Lee S."/>
            <person name="Bess C."/>
            <person name="Blankenburg K."/>
            <person name="Forbes L."/>
            <person name="Fu Q."/>
            <person name="Gubbala S."/>
            <person name="Hirani K."/>
            <person name="Jayaseelan J.C."/>
            <person name="Lara F."/>
            <person name="Munidasa M."/>
            <person name="Palculict T."/>
            <person name="Patil S."/>
            <person name="Pu L.-L."/>
            <person name="Saada N."/>
            <person name="Tang L."/>
            <person name="Weissenberger G."/>
            <person name="Zhu Y."/>
            <person name="Hemphill L."/>
            <person name="Shang Y."/>
            <person name="Youmans B."/>
            <person name="Ayvaz T."/>
            <person name="Ross M."/>
            <person name="Santibanez J."/>
            <person name="Aqrawi P."/>
            <person name="Gross S."/>
            <person name="Joshi V."/>
            <person name="Fowler G."/>
            <person name="Nazareth L."/>
            <person name="Reid J."/>
            <person name="Worley K."/>
            <person name="Petrosino J."/>
            <person name="Highlander S."/>
            <person name="Gibbs R."/>
        </authorList>
    </citation>
    <scope>NUCLEOTIDE SEQUENCE [LARGE SCALE GENOMIC DNA]</scope>
    <source>
        <strain evidence="1 2">DSM 16608</strain>
    </source>
</reference>
<dbReference type="RefSeq" id="WP_007366466.1">
    <property type="nucleotide sequence ID" value="NZ_GL872282.1"/>
</dbReference>
<accession>F0F7Z5</accession>
<organism evidence="1 2">
    <name type="scientific">Prevotella multiformis DSM 16608</name>
    <dbReference type="NCBI Taxonomy" id="888743"/>
    <lineage>
        <taxon>Bacteria</taxon>
        <taxon>Pseudomonadati</taxon>
        <taxon>Bacteroidota</taxon>
        <taxon>Bacteroidia</taxon>
        <taxon>Bacteroidales</taxon>
        <taxon>Prevotellaceae</taxon>
        <taxon>Prevotella</taxon>
    </lineage>
</organism>
<dbReference type="AlphaFoldDB" id="F0F7Z5"/>
<dbReference type="EMBL" id="AEWX01000024">
    <property type="protein sequence ID" value="EGC19838.1"/>
    <property type="molecule type" value="Genomic_DNA"/>
</dbReference>
<dbReference type="InterPro" id="IPR011742">
    <property type="entry name" value="CRISPR-assoc_prot_TM1812"/>
</dbReference>
<dbReference type="NCBIfam" id="TIGR02221">
    <property type="entry name" value="cas_TM1812"/>
    <property type="match status" value="1"/>
</dbReference>
<evidence type="ECO:0000313" key="2">
    <source>
        <dbReference type="Proteomes" id="UP000005697"/>
    </source>
</evidence>
<sequence>MARKLFISVLGTGLYEKGVYTQGPFRSSETRFIQQATLELIGCKETWTENDEICILLTEKAQELNWNATSRKSPHSDDMIPYEGLNTLLQQMELLPKIHPVPILNGKDENEMWKIFQTIFSQIQEGDELYFDLTHSFRYLPMLVLVLGNYAKFLKNVHIAHISYGNYEARNEEGSPIVNLLPLTVLQDWTFAAADFLRNGHSEHLVHLTTQVYGPILSETQGRDEQAKNLKTFSKSLQTITNNLQMCRGLSITQDNDISGLRQIIGELSEDIIKPLIPVVHKIEQSFSDFTDEADITNGLCAAKWCYDNQMYQQAITILQETVVTYICQLSGLSITDKNARNLVNAAFHIVANRKQQAEDSWKLPPFGKEDEALNEVRKLISLPLVAELSSSFMVATDIRNDFNHAGFRNNPMKAEGIISKIGERIEKVNGIVLSGNSRQTARPVFTFLNLSNHPLSTWSSAQLAAAKEYGGLEEMPFPDISPELSAGDVQAMATDYVDDILKHYPARGLTVHIMGEMTFCYHVARQLKEAGVCCVASTSERIVEELDGDRKLAQFSFVRFREY</sequence>
<dbReference type="OrthoDB" id="9777703at2"/>
<dbReference type="HOGENOM" id="CLU_025124_0_0_10"/>
<dbReference type="eggNOG" id="COG1517">
    <property type="taxonomic scope" value="Bacteria"/>
</dbReference>
<protein>
    <submittedName>
        <fullName evidence="1">CRISPR-associated protein, TM1812 family</fullName>
    </submittedName>
</protein>
<comment type="caution">
    <text evidence="1">The sequence shown here is derived from an EMBL/GenBank/DDBJ whole genome shotgun (WGS) entry which is preliminary data.</text>
</comment>
<evidence type="ECO:0000313" key="1">
    <source>
        <dbReference type="EMBL" id="EGC19838.1"/>
    </source>
</evidence>
<dbReference type="InterPro" id="IPR013383">
    <property type="entry name" value="CRISPR-assoc_prot_DxTHG_CS"/>
</dbReference>
<dbReference type="Proteomes" id="UP000005697">
    <property type="component" value="Unassembled WGS sequence"/>
</dbReference>
<dbReference type="STRING" id="888743.HMPREF9141_1712"/>
<proteinExistence type="predicted"/>
<dbReference type="NCBIfam" id="TIGR02549">
    <property type="entry name" value="CRISPR_DxTHG"/>
    <property type="match status" value="1"/>
</dbReference>
<name>F0F7Z5_9BACT</name>
<keyword evidence="2" id="KW-1185">Reference proteome</keyword>
<gene>
    <name evidence="1" type="ORF">HMPREF9141_1712</name>
</gene>